<evidence type="ECO:0000256" key="3">
    <source>
        <dbReference type="ARBA" id="ARBA00008324"/>
    </source>
</evidence>
<dbReference type="Proteomes" id="UP000268093">
    <property type="component" value="Unassembled WGS sequence"/>
</dbReference>
<evidence type="ECO:0000256" key="4">
    <source>
        <dbReference type="ARBA" id="ARBA00022801"/>
    </source>
</evidence>
<evidence type="ECO:0000313" key="10">
    <source>
        <dbReference type="EMBL" id="RUP46426.1"/>
    </source>
</evidence>
<dbReference type="GO" id="GO:0030130">
    <property type="term" value="C:clathrin coat of trans-Golgi network vesicle"/>
    <property type="evidence" value="ECO:0007669"/>
    <property type="project" value="InterPro"/>
</dbReference>
<keyword evidence="11" id="KW-1185">Reference proteome</keyword>
<reference evidence="10 11" key="1">
    <citation type="journal article" date="2018" name="New Phytol.">
        <title>Phylogenomics of Endogonaceae and evolution of mycorrhizas within Mucoromycota.</title>
        <authorList>
            <person name="Chang Y."/>
            <person name="Desiro A."/>
            <person name="Na H."/>
            <person name="Sandor L."/>
            <person name="Lipzen A."/>
            <person name="Clum A."/>
            <person name="Barry K."/>
            <person name="Grigoriev I.V."/>
            <person name="Martin F.M."/>
            <person name="Stajich J.E."/>
            <person name="Smith M.E."/>
            <person name="Bonito G."/>
            <person name="Spatafora J.W."/>
        </authorList>
    </citation>
    <scope>NUCLEOTIDE SEQUENCE [LARGE SCALE GENOMIC DNA]</scope>
    <source>
        <strain evidence="10 11">GMNB39</strain>
    </source>
</reference>
<dbReference type="Pfam" id="PF01086">
    <property type="entry name" value="Clathrin_lg_ch"/>
    <property type="match status" value="1"/>
</dbReference>
<gene>
    <name evidence="10" type="ORF">BC936DRAFT_146979</name>
</gene>
<dbReference type="InterPro" id="IPR039298">
    <property type="entry name" value="ACOT13"/>
</dbReference>
<dbReference type="GO" id="GO:0005198">
    <property type="term" value="F:structural molecule activity"/>
    <property type="evidence" value="ECO:0007669"/>
    <property type="project" value="InterPro"/>
</dbReference>
<keyword evidence="7 8" id="KW-0968">Cytoplasmic vesicle</keyword>
<keyword evidence="6 8" id="KW-0168">Coated pit</keyword>
<name>A0A433D6E9_9FUNG</name>
<comment type="similarity">
    <text evidence="2 8">Belongs to the clathrin light chain family.</text>
</comment>
<dbReference type="InterPro" id="IPR006683">
    <property type="entry name" value="Thioestr_dom"/>
</dbReference>
<dbReference type="AlphaFoldDB" id="A0A433D6E9"/>
<keyword evidence="5 8" id="KW-0472">Membrane</keyword>
<dbReference type="InterPro" id="IPR000996">
    <property type="entry name" value="Clathrin_L-chain"/>
</dbReference>
<dbReference type="GO" id="GO:0016192">
    <property type="term" value="P:vesicle-mediated transport"/>
    <property type="evidence" value="ECO:0007669"/>
    <property type="project" value="InterPro"/>
</dbReference>
<accession>A0A433D6E9</accession>
<evidence type="ECO:0000256" key="7">
    <source>
        <dbReference type="ARBA" id="ARBA00023329"/>
    </source>
</evidence>
<proteinExistence type="inferred from homology"/>
<dbReference type="Pfam" id="PF03061">
    <property type="entry name" value="4HBT"/>
    <property type="match status" value="1"/>
</dbReference>
<feature type="domain" description="Thioesterase" evidence="9">
    <location>
        <begin position="61"/>
        <end position="141"/>
    </location>
</feature>
<organism evidence="10 11">
    <name type="scientific">Jimgerdemannia flammicorona</name>
    <dbReference type="NCBI Taxonomy" id="994334"/>
    <lineage>
        <taxon>Eukaryota</taxon>
        <taxon>Fungi</taxon>
        <taxon>Fungi incertae sedis</taxon>
        <taxon>Mucoromycota</taxon>
        <taxon>Mucoromycotina</taxon>
        <taxon>Endogonomycetes</taxon>
        <taxon>Endogonales</taxon>
        <taxon>Endogonaceae</taxon>
        <taxon>Jimgerdemannia</taxon>
    </lineage>
</organism>
<comment type="subcellular location">
    <subcellularLocation>
        <location evidence="1 8">Cytoplasmic vesicle membrane</location>
        <topology evidence="1 8">Peripheral membrane protein</topology>
        <orientation evidence="1 8">Cytoplasmic side</orientation>
    </subcellularLocation>
    <subcellularLocation>
        <location evidence="8">Membrane</location>
        <location evidence="8">Coated pit</location>
        <topology evidence="8">Peripheral membrane protein</topology>
        <orientation evidence="8">Cytoplasmic side</orientation>
    </subcellularLocation>
    <text evidence="8">Cytoplasmic face of coated pits and vesicles.</text>
</comment>
<dbReference type="GO" id="GO:0030132">
    <property type="term" value="C:clathrin coat of coated pit"/>
    <property type="evidence" value="ECO:0007669"/>
    <property type="project" value="InterPro"/>
</dbReference>
<dbReference type="CDD" id="cd03443">
    <property type="entry name" value="PaaI_thioesterase"/>
    <property type="match status" value="1"/>
</dbReference>
<comment type="function">
    <text evidence="8">Clathrin is the major protein of the polyhedral coat of coated pits and vesicles.</text>
</comment>
<evidence type="ECO:0000256" key="5">
    <source>
        <dbReference type="ARBA" id="ARBA00023136"/>
    </source>
</evidence>
<dbReference type="GO" id="GO:0006886">
    <property type="term" value="P:intracellular protein transport"/>
    <property type="evidence" value="ECO:0007669"/>
    <property type="project" value="InterPro"/>
</dbReference>
<evidence type="ECO:0000259" key="9">
    <source>
        <dbReference type="Pfam" id="PF03061"/>
    </source>
</evidence>
<evidence type="ECO:0000256" key="8">
    <source>
        <dbReference type="RuleBase" id="RU363137"/>
    </source>
</evidence>
<sequence length="387" mass="42577">MQRHLPPDLETKFPMVYRYLQANTGDSFDSTLVRRVNVEEVKEGRMVCSFTPTAADCNLLGSMHGGCIATLVDVCSTWVIHTIQSKHGWMAGGVSTNLHVQYVSAARLGVPLLIESELIKVGKSMANMRVRLMEKETGKVCSVGTHSKFNIDSKLPSPPQPIQMSDFGAFNDDPTADFLAREKAALGDDADFFSGPNPADEFGGFDAAPSFEAVSNFNAAPSFDANASFTSGTSFDAGPILAQSTGQGFSPVPSAGSISQPASYTTPAADYSAFESEFPAAEDLETSQVSKCYTYPKFHFDPHPYSPINQLQVFANVRSVIPEVEPEVIREWRERQQRVIAERDADSEQRRLETVARAREAIDKFYDEYNEKKQKNIEENRSVKGIG</sequence>
<dbReference type="SUPFAM" id="SSF54637">
    <property type="entry name" value="Thioesterase/thiol ester dehydrase-isomerase"/>
    <property type="match status" value="1"/>
</dbReference>
<evidence type="ECO:0000256" key="2">
    <source>
        <dbReference type="ARBA" id="ARBA00005263"/>
    </source>
</evidence>
<dbReference type="PANTHER" id="PTHR21660">
    <property type="entry name" value="THIOESTERASE SUPERFAMILY MEMBER-RELATED"/>
    <property type="match status" value="1"/>
</dbReference>
<dbReference type="Gene3D" id="3.10.129.10">
    <property type="entry name" value="Hotdog Thioesterase"/>
    <property type="match status" value="1"/>
</dbReference>
<dbReference type="OrthoDB" id="46529at2759"/>
<keyword evidence="4" id="KW-0378">Hydrolase</keyword>
<evidence type="ECO:0000313" key="11">
    <source>
        <dbReference type="Proteomes" id="UP000268093"/>
    </source>
</evidence>
<evidence type="ECO:0000256" key="1">
    <source>
        <dbReference type="ARBA" id="ARBA00004180"/>
    </source>
</evidence>
<protein>
    <recommendedName>
        <fullName evidence="8">Clathrin light chain</fullName>
    </recommendedName>
</protein>
<dbReference type="InterPro" id="IPR029069">
    <property type="entry name" value="HotDog_dom_sf"/>
</dbReference>
<evidence type="ECO:0000256" key="6">
    <source>
        <dbReference type="ARBA" id="ARBA00023176"/>
    </source>
</evidence>
<dbReference type="PANTHER" id="PTHR21660:SF1">
    <property type="entry name" value="ACYL-COENZYME A THIOESTERASE 13"/>
    <property type="match status" value="1"/>
</dbReference>
<dbReference type="EMBL" id="RBNI01005870">
    <property type="protein sequence ID" value="RUP46426.1"/>
    <property type="molecule type" value="Genomic_DNA"/>
</dbReference>
<dbReference type="GO" id="GO:0047617">
    <property type="term" value="F:fatty acyl-CoA hydrolase activity"/>
    <property type="evidence" value="ECO:0007669"/>
    <property type="project" value="InterPro"/>
</dbReference>
<comment type="similarity">
    <text evidence="3">Belongs to the thioesterase PaaI family.</text>
</comment>
<comment type="caution">
    <text evidence="10">The sequence shown here is derived from an EMBL/GenBank/DDBJ whole genome shotgun (WGS) entry which is preliminary data.</text>
</comment>